<reference evidence="1" key="2">
    <citation type="submission" date="2023-06" db="EMBL/GenBank/DDBJ databases">
        <authorList>
            <person name="Ma L."/>
            <person name="Liu K.-W."/>
            <person name="Li Z."/>
            <person name="Hsiao Y.-Y."/>
            <person name="Qi Y."/>
            <person name="Fu T."/>
            <person name="Tang G."/>
            <person name="Zhang D."/>
            <person name="Sun W.-H."/>
            <person name="Liu D.-K."/>
            <person name="Li Y."/>
            <person name="Chen G.-Z."/>
            <person name="Liu X.-D."/>
            <person name="Liao X.-Y."/>
            <person name="Jiang Y.-T."/>
            <person name="Yu X."/>
            <person name="Hao Y."/>
            <person name="Huang J."/>
            <person name="Zhao X.-W."/>
            <person name="Ke S."/>
            <person name="Chen Y.-Y."/>
            <person name="Wu W.-L."/>
            <person name="Hsu J.-L."/>
            <person name="Lin Y.-F."/>
            <person name="Huang M.-D."/>
            <person name="Li C.-Y."/>
            <person name="Huang L."/>
            <person name="Wang Z.-W."/>
            <person name="Zhao X."/>
            <person name="Zhong W.-Y."/>
            <person name="Peng D.-H."/>
            <person name="Ahmad S."/>
            <person name="Lan S."/>
            <person name="Zhang J.-S."/>
            <person name="Tsai W.-C."/>
            <person name="Van De Peer Y."/>
            <person name="Liu Z.-J."/>
        </authorList>
    </citation>
    <scope>NUCLEOTIDE SEQUENCE</scope>
    <source>
        <strain evidence="1">CP</strain>
        <tissue evidence="1">Leaves</tissue>
    </source>
</reference>
<comment type="caution">
    <text evidence="1">The sequence shown here is derived from an EMBL/GenBank/DDBJ whole genome shotgun (WGS) entry which is preliminary data.</text>
</comment>
<keyword evidence="2" id="KW-1185">Reference proteome</keyword>
<reference evidence="1" key="1">
    <citation type="journal article" date="2023" name="Nat. Commun.">
        <title>Diploid and tetraploid genomes of Acorus and the evolution of monocots.</title>
        <authorList>
            <person name="Ma L."/>
            <person name="Liu K.W."/>
            <person name="Li Z."/>
            <person name="Hsiao Y.Y."/>
            <person name="Qi Y."/>
            <person name="Fu T."/>
            <person name="Tang G.D."/>
            <person name="Zhang D."/>
            <person name="Sun W.H."/>
            <person name="Liu D.K."/>
            <person name="Li Y."/>
            <person name="Chen G.Z."/>
            <person name="Liu X.D."/>
            <person name="Liao X.Y."/>
            <person name="Jiang Y.T."/>
            <person name="Yu X."/>
            <person name="Hao Y."/>
            <person name="Huang J."/>
            <person name="Zhao X.W."/>
            <person name="Ke S."/>
            <person name="Chen Y.Y."/>
            <person name="Wu W.L."/>
            <person name="Hsu J.L."/>
            <person name="Lin Y.F."/>
            <person name="Huang M.D."/>
            <person name="Li C.Y."/>
            <person name="Huang L."/>
            <person name="Wang Z.W."/>
            <person name="Zhao X."/>
            <person name="Zhong W.Y."/>
            <person name="Peng D.H."/>
            <person name="Ahmad S."/>
            <person name="Lan S."/>
            <person name="Zhang J.S."/>
            <person name="Tsai W.C."/>
            <person name="Van de Peer Y."/>
            <person name="Liu Z.J."/>
        </authorList>
    </citation>
    <scope>NUCLEOTIDE SEQUENCE</scope>
    <source>
        <strain evidence="1">CP</strain>
    </source>
</reference>
<proteinExistence type="predicted"/>
<evidence type="ECO:0000313" key="2">
    <source>
        <dbReference type="Proteomes" id="UP001180020"/>
    </source>
</evidence>
<accession>A0AAV9EWS7</accession>
<organism evidence="1 2">
    <name type="scientific">Acorus calamus</name>
    <name type="common">Sweet flag</name>
    <dbReference type="NCBI Taxonomy" id="4465"/>
    <lineage>
        <taxon>Eukaryota</taxon>
        <taxon>Viridiplantae</taxon>
        <taxon>Streptophyta</taxon>
        <taxon>Embryophyta</taxon>
        <taxon>Tracheophyta</taxon>
        <taxon>Spermatophyta</taxon>
        <taxon>Magnoliopsida</taxon>
        <taxon>Liliopsida</taxon>
        <taxon>Acoraceae</taxon>
        <taxon>Acorus</taxon>
    </lineage>
</organism>
<dbReference type="Proteomes" id="UP001180020">
    <property type="component" value="Unassembled WGS sequence"/>
</dbReference>
<dbReference type="EMBL" id="JAUJYO010000004">
    <property type="protein sequence ID" value="KAK1318186.1"/>
    <property type="molecule type" value="Genomic_DNA"/>
</dbReference>
<dbReference type="AlphaFoldDB" id="A0AAV9EWS7"/>
<name>A0AAV9EWS7_ACOCL</name>
<protein>
    <submittedName>
        <fullName evidence="1">Uncharacterized protein</fullName>
    </submittedName>
</protein>
<evidence type="ECO:0000313" key="1">
    <source>
        <dbReference type="EMBL" id="KAK1318186.1"/>
    </source>
</evidence>
<gene>
    <name evidence="1" type="ORF">QJS10_CPB04g01355</name>
</gene>
<sequence length="173" mass="19675">MRGAASISPPTDGVTSYSLSLTLIGGGRRRWSPSVGRGNTRYMGCHPCPRGSGRFTYVHATMQRSAVDLRRELSASRTHFMELTVIPTVEALVWAASFPLSIDVHTPMADAEGLLRIYGNEPYSGFKMEPWVREHYRRRHPDYVDAIKGLGQREYPELPSRCRYRSSGSRRWW</sequence>